<protein>
    <submittedName>
        <fullName evidence="2">Uncharacterized protein</fullName>
    </submittedName>
</protein>
<gene>
    <name evidence="2" type="ORF">TNIN_381071</name>
</gene>
<feature type="region of interest" description="Disordered" evidence="1">
    <location>
        <begin position="65"/>
        <end position="88"/>
    </location>
</feature>
<comment type="caution">
    <text evidence="2">The sequence shown here is derived from an EMBL/GenBank/DDBJ whole genome shotgun (WGS) entry which is preliminary data.</text>
</comment>
<proteinExistence type="predicted"/>
<evidence type="ECO:0000313" key="2">
    <source>
        <dbReference type="EMBL" id="GFY56423.1"/>
    </source>
</evidence>
<dbReference type="EMBL" id="BMAV01010964">
    <property type="protein sequence ID" value="GFY56423.1"/>
    <property type="molecule type" value="Genomic_DNA"/>
</dbReference>
<dbReference type="Proteomes" id="UP000886998">
    <property type="component" value="Unassembled WGS sequence"/>
</dbReference>
<name>A0A8X6XLY9_9ARAC</name>
<evidence type="ECO:0000313" key="3">
    <source>
        <dbReference type="Proteomes" id="UP000886998"/>
    </source>
</evidence>
<keyword evidence="3" id="KW-1185">Reference proteome</keyword>
<organism evidence="2 3">
    <name type="scientific">Trichonephila inaurata madagascariensis</name>
    <dbReference type="NCBI Taxonomy" id="2747483"/>
    <lineage>
        <taxon>Eukaryota</taxon>
        <taxon>Metazoa</taxon>
        <taxon>Ecdysozoa</taxon>
        <taxon>Arthropoda</taxon>
        <taxon>Chelicerata</taxon>
        <taxon>Arachnida</taxon>
        <taxon>Araneae</taxon>
        <taxon>Araneomorphae</taxon>
        <taxon>Entelegynae</taxon>
        <taxon>Araneoidea</taxon>
        <taxon>Nephilidae</taxon>
        <taxon>Trichonephila</taxon>
        <taxon>Trichonephila inaurata</taxon>
    </lineage>
</organism>
<sequence length="88" mass="9589">MQPEELPIAAVRMEKIPESSTTSDAPVAYTGLEVIPELTEVTPAMGSCKFSRQAPSTFHFCNWDPLGPQPETISPPRKIKAPPLLSPE</sequence>
<accession>A0A8X6XLY9</accession>
<evidence type="ECO:0000256" key="1">
    <source>
        <dbReference type="SAM" id="MobiDB-lite"/>
    </source>
</evidence>
<dbReference type="AlphaFoldDB" id="A0A8X6XLY9"/>
<reference evidence="2" key="1">
    <citation type="submission" date="2020-08" db="EMBL/GenBank/DDBJ databases">
        <title>Multicomponent nature underlies the extraordinary mechanical properties of spider dragline silk.</title>
        <authorList>
            <person name="Kono N."/>
            <person name="Nakamura H."/>
            <person name="Mori M."/>
            <person name="Yoshida Y."/>
            <person name="Ohtoshi R."/>
            <person name="Malay A.D."/>
            <person name="Moran D.A.P."/>
            <person name="Tomita M."/>
            <person name="Numata K."/>
            <person name="Arakawa K."/>
        </authorList>
    </citation>
    <scope>NUCLEOTIDE SEQUENCE</scope>
</reference>